<evidence type="ECO:0000259" key="2">
    <source>
        <dbReference type="Pfam" id="PF12671"/>
    </source>
</evidence>
<dbReference type="RefSeq" id="WP_242457590.1">
    <property type="nucleotide sequence ID" value="NZ_BMAQ01000045.1"/>
</dbReference>
<evidence type="ECO:0000313" key="3">
    <source>
        <dbReference type="EMBL" id="GFR39417.1"/>
    </source>
</evidence>
<dbReference type="InterPro" id="IPR024301">
    <property type="entry name" value="Amidase_6"/>
</dbReference>
<dbReference type="Proteomes" id="UP000654993">
    <property type="component" value="Unassembled WGS sequence"/>
</dbReference>
<sequence length="364" mass="41907">MNGDLLMVIDGGEKGGGALSSDWRMVLYEYAQIMNESAATGQIGALGTAVDDMAYLERRERLLKTITYDRRRRNVRPLCAQTRARLLNACEEGDRVRADLRFEMRITYEQLNDHYDEEQVVLEQVSLQRTGGGWRITKVEPVVQERQAGAPPRNTGDAAATYESDGLSTEQRPRPLLNTYLLHGTPYDEVLYQGSRKKRYNRQLAKQYADKYWNISNPAYIEFAVDCTNYVSQCILAGGAPMHYTGRRESGWWYQGRKDNREWWSYSWAVSHALQRYLALSRNGLQAEIVQTPYELNIGDVIIYDWDGDGTYQHSTIVTGFDAAGEPLVNAHTANSRARLWSYRDSPAWTERTRYRFFHIADYF</sequence>
<reference evidence="3" key="1">
    <citation type="submission" date="2020-08" db="EMBL/GenBank/DDBJ databases">
        <authorList>
            <person name="Uke A."/>
            <person name="Chhe C."/>
            <person name="Baramee S."/>
            <person name="Kosugi A."/>
        </authorList>
    </citation>
    <scope>NUCLEOTIDE SEQUENCE</scope>
    <source>
        <strain evidence="3">DA-C8</strain>
    </source>
</reference>
<feature type="region of interest" description="Disordered" evidence="1">
    <location>
        <begin position="146"/>
        <end position="171"/>
    </location>
</feature>
<accession>A0A916QJ20</accession>
<protein>
    <recommendedName>
        <fullName evidence="2">Putative amidase domain-containing protein</fullName>
    </recommendedName>
</protein>
<gene>
    <name evidence="3" type="ORF">PRECH8_27130</name>
</gene>
<dbReference type="AlphaFoldDB" id="A0A916QJ20"/>
<evidence type="ECO:0000313" key="4">
    <source>
        <dbReference type="Proteomes" id="UP000654993"/>
    </source>
</evidence>
<proteinExistence type="predicted"/>
<reference evidence="3" key="2">
    <citation type="journal article" date="2021" name="Data Brief">
        <title>Draft genome sequence data of the facultative, thermophilic, xylanolytic bacterium Paenibacillus sp. strain DA-C8.</title>
        <authorList>
            <person name="Chhe C."/>
            <person name="Uke A."/>
            <person name="Baramee S."/>
            <person name="Ungkulpasvich U."/>
            <person name="Tachaapaikoon C."/>
            <person name="Pason P."/>
            <person name="Waeonukul R."/>
            <person name="Ratanakhanokchai K."/>
            <person name="Kosugi A."/>
        </authorList>
    </citation>
    <scope>NUCLEOTIDE SEQUENCE</scope>
    <source>
        <strain evidence="3">DA-C8</strain>
    </source>
</reference>
<dbReference type="EMBL" id="BMAQ01000045">
    <property type="protein sequence ID" value="GFR39417.1"/>
    <property type="molecule type" value="Genomic_DNA"/>
</dbReference>
<comment type="caution">
    <text evidence="3">The sequence shown here is derived from an EMBL/GenBank/DDBJ whole genome shotgun (WGS) entry which is preliminary data.</text>
</comment>
<organism evidence="3 4">
    <name type="scientific">Insulibacter thermoxylanivorax</name>
    <dbReference type="NCBI Taxonomy" id="2749268"/>
    <lineage>
        <taxon>Bacteria</taxon>
        <taxon>Bacillati</taxon>
        <taxon>Bacillota</taxon>
        <taxon>Bacilli</taxon>
        <taxon>Bacillales</taxon>
        <taxon>Paenibacillaceae</taxon>
        <taxon>Insulibacter</taxon>
    </lineage>
</organism>
<name>A0A916QJ20_9BACL</name>
<keyword evidence="4" id="KW-1185">Reference proteome</keyword>
<dbReference type="Pfam" id="PF12671">
    <property type="entry name" value="Amidase_6"/>
    <property type="match status" value="1"/>
</dbReference>
<evidence type="ECO:0000256" key="1">
    <source>
        <dbReference type="SAM" id="MobiDB-lite"/>
    </source>
</evidence>
<dbReference type="PANTHER" id="PTHR40032:SF1">
    <property type="entry name" value="EXPORTED PROTEIN"/>
    <property type="match status" value="1"/>
</dbReference>
<feature type="domain" description="Putative amidase" evidence="2">
    <location>
        <begin position="199"/>
        <end position="347"/>
    </location>
</feature>
<dbReference type="PANTHER" id="PTHR40032">
    <property type="entry name" value="EXPORTED PROTEIN-RELATED"/>
    <property type="match status" value="1"/>
</dbReference>